<comment type="caution">
    <text evidence="5">The sequence shown here is derived from an EMBL/GenBank/DDBJ whole genome shotgun (WGS) entry which is preliminary data.</text>
</comment>
<sequence length="159" mass="17642">WNLFGPSYSCYNESSSVHNEGIEVARETVQEEGMRDRVSLQTGDFLEDEIGSDYDAVLLFNVIHMCSPEINASLLHRIFQALDSNGLVVILDQLASQPASQLAATLAHLMGLNLFAEVGGRVYTHEEVNRWLSEAGFVNQRRINLRRAPGVSLVLGKKP</sequence>
<organism evidence="5">
    <name type="scientific">marine sediment metagenome</name>
    <dbReference type="NCBI Taxonomy" id="412755"/>
    <lineage>
        <taxon>unclassified sequences</taxon>
        <taxon>metagenomes</taxon>
        <taxon>ecological metagenomes</taxon>
    </lineage>
</organism>
<protein>
    <recommendedName>
        <fullName evidence="4">O-methyltransferase C-terminal domain-containing protein</fullName>
    </recommendedName>
</protein>
<dbReference type="InterPro" id="IPR029063">
    <property type="entry name" value="SAM-dependent_MTases_sf"/>
</dbReference>
<evidence type="ECO:0000256" key="1">
    <source>
        <dbReference type="ARBA" id="ARBA00022603"/>
    </source>
</evidence>
<dbReference type="InterPro" id="IPR001077">
    <property type="entry name" value="COMT_C"/>
</dbReference>
<dbReference type="AlphaFoldDB" id="X1QH18"/>
<dbReference type="GO" id="GO:0008171">
    <property type="term" value="F:O-methyltransferase activity"/>
    <property type="evidence" value="ECO:0007669"/>
    <property type="project" value="InterPro"/>
</dbReference>
<name>X1QH18_9ZZZZ</name>
<proteinExistence type="predicted"/>
<dbReference type="Gene3D" id="3.40.50.150">
    <property type="entry name" value="Vaccinia Virus protein VP39"/>
    <property type="match status" value="1"/>
</dbReference>
<feature type="non-terminal residue" evidence="5">
    <location>
        <position position="1"/>
    </location>
</feature>
<evidence type="ECO:0000313" key="5">
    <source>
        <dbReference type="EMBL" id="GAI54111.1"/>
    </source>
</evidence>
<evidence type="ECO:0000256" key="3">
    <source>
        <dbReference type="ARBA" id="ARBA00022691"/>
    </source>
</evidence>
<dbReference type="PROSITE" id="PS51683">
    <property type="entry name" value="SAM_OMT_II"/>
    <property type="match status" value="1"/>
</dbReference>
<evidence type="ECO:0000256" key="2">
    <source>
        <dbReference type="ARBA" id="ARBA00022679"/>
    </source>
</evidence>
<dbReference type="InterPro" id="IPR016461">
    <property type="entry name" value="COMT-like"/>
</dbReference>
<keyword evidence="2" id="KW-0808">Transferase</keyword>
<keyword evidence="1" id="KW-0489">Methyltransferase</keyword>
<gene>
    <name evidence="5" type="ORF">S06H3_56644</name>
</gene>
<keyword evidence="3" id="KW-0949">S-adenosyl-L-methionine</keyword>
<dbReference type="Pfam" id="PF00891">
    <property type="entry name" value="Methyltransf_2"/>
    <property type="match status" value="1"/>
</dbReference>
<dbReference type="SUPFAM" id="SSF53335">
    <property type="entry name" value="S-adenosyl-L-methionine-dependent methyltransferases"/>
    <property type="match status" value="1"/>
</dbReference>
<dbReference type="EMBL" id="BARV01036455">
    <property type="protein sequence ID" value="GAI54111.1"/>
    <property type="molecule type" value="Genomic_DNA"/>
</dbReference>
<accession>X1QH18</accession>
<evidence type="ECO:0000259" key="4">
    <source>
        <dbReference type="Pfam" id="PF00891"/>
    </source>
</evidence>
<feature type="domain" description="O-methyltransferase C-terminal" evidence="4">
    <location>
        <begin position="22"/>
        <end position="137"/>
    </location>
</feature>
<reference evidence="5" key="1">
    <citation type="journal article" date="2014" name="Front. Microbiol.">
        <title>High frequency of phylogenetically diverse reductive dehalogenase-homologous genes in deep subseafloor sedimentary metagenomes.</title>
        <authorList>
            <person name="Kawai M."/>
            <person name="Futagami T."/>
            <person name="Toyoda A."/>
            <person name="Takaki Y."/>
            <person name="Nishi S."/>
            <person name="Hori S."/>
            <person name="Arai W."/>
            <person name="Tsubouchi T."/>
            <person name="Morono Y."/>
            <person name="Uchiyama I."/>
            <person name="Ito T."/>
            <person name="Fujiyama A."/>
            <person name="Inagaki F."/>
            <person name="Takami H."/>
        </authorList>
    </citation>
    <scope>NUCLEOTIDE SEQUENCE</scope>
    <source>
        <strain evidence="5">Expedition CK06-06</strain>
    </source>
</reference>
<dbReference type="GO" id="GO:0032259">
    <property type="term" value="P:methylation"/>
    <property type="evidence" value="ECO:0007669"/>
    <property type="project" value="UniProtKB-KW"/>
</dbReference>